<dbReference type="OrthoDB" id="3265734at2759"/>
<organism evidence="1 2">
    <name type="scientific">Psilocybe cf. subviscida</name>
    <dbReference type="NCBI Taxonomy" id="2480587"/>
    <lineage>
        <taxon>Eukaryota</taxon>
        <taxon>Fungi</taxon>
        <taxon>Dikarya</taxon>
        <taxon>Basidiomycota</taxon>
        <taxon>Agaricomycotina</taxon>
        <taxon>Agaricomycetes</taxon>
        <taxon>Agaricomycetidae</taxon>
        <taxon>Agaricales</taxon>
        <taxon>Agaricineae</taxon>
        <taxon>Strophariaceae</taxon>
        <taxon>Psilocybe</taxon>
    </lineage>
</organism>
<evidence type="ECO:0000313" key="1">
    <source>
        <dbReference type="EMBL" id="KAF5328084.1"/>
    </source>
</evidence>
<keyword evidence="2" id="KW-1185">Reference proteome</keyword>
<dbReference type="Proteomes" id="UP000567179">
    <property type="component" value="Unassembled WGS sequence"/>
</dbReference>
<proteinExistence type="predicted"/>
<sequence length="102" mass="11317">MTNVKTPPWCLRDTTPPSDYRALQRTEIQEYLLCCLDCFRPSLLRTGQLGRHGEGYGASSPTLASMISTILNAIPTAPDRSWDAACTCSYARNNPDPLNDRP</sequence>
<protein>
    <submittedName>
        <fullName evidence="1">Uncharacterized protein</fullName>
    </submittedName>
</protein>
<accession>A0A8H5BR88</accession>
<name>A0A8H5BR88_9AGAR</name>
<dbReference type="AlphaFoldDB" id="A0A8H5BR88"/>
<gene>
    <name evidence="1" type="ORF">D9619_013648</name>
</gene>
<evidence type="ECO:0000313" key="2">
    <source>
        <dbReference type="Proteomes" id="UP000567179"/>
    </source>
</evidence>
<dbReference type="EMBL" id="JAACJJ010000006">
    <property type="protein sequence ID" value="KAF5328084.1"/>
    <property type="molecule type" value="Genomic_DNA"/>
</dbReference>
<reference evidence="1 2" key="1">
    <citation type="journal article" date="2020" name="ISME J.">
        <title>Uncovering the hidden diversity of litter-decomposition mechanisms in mushroom-forming fungi.</title>
        <authorList>
            <person name="Floudas D."/>
            <person name="Bentzer J."/>
            <person name="Ahren D."/>
            <person name="Johansson T."/>
            <person name="Persson P."/>
            <person name="Tunlid A."/>
        </authorList>
    </citation>
    <scope>NUCLEOTIDE SEQUENCE [LARGE SCALE GENOMIC DNA]</scope>
    <source>
        <strain evidence="1 2">CBS 101986</strain>
    </source>
</reference>
<comment type="caution">
    <text evidence="1">The sequence shown here is derived from an EMBL/GenBank/DDBJ whole genome shotgun (WGS) entry which is preliminary data.</text>
</comment>